<feature type="transmembrane region" description="Helical" evidence="9">
    <location>
        <begin position="198"/>
        <end position="217"/>
    </location>
</feature>
<evidence type="ECO:0000256" key="7">
    <source>
        <dbReference type="ARBA" id="ARBA00024033"/>
    </source>
</evidence>
<dbReference type="Pfam" id="PF09594">
    <property type="entry name" value="GT87"/>
    <property type="match status" value="1"/>
</dbReference>
<dbReference type="GO" id="GO:0016758">
    <property type="term" value="F:hexosyltransferase activity"/>
    <property type="evidence" value="ECO:0007669"/>
    <property type="project" value="InterPro"/>
</dbReference>
<comment type="subcellular location">
    <subcellularLocation>
        <location evidence="1">Cell membrane</location>
        <topology evidence="1">Multi-pass membrane protein</topology>
    </subcellularLocation>
</comment>
<evidence type="ECO:0000256" key="8">
    <source>
        <dbReference type="SAM" id="MobiDB-lite"/>
    </source>
</evidence>
<accession>A0A544VSL2</accession>
<evidence type="ECO:0000313" key="11">
    <source>
        <dbReference type="Proteomes" id="UP000315759"/>
    </source>
</evidence>
<dbReference type="AlphaFoldDB" id="A0A544VSL2"/>
<comment type="caution">
    <text evidence="10">The sequence shown here is derived from an EMBL/GenBank/DDBJ whole genome shotgun (WGS) entry which is preliminary data.</text>
</comment>
<keyword evidence="6 9" id="KW-0472">Membrane</keyword>
<evidence type="ECO:0000256" key="9">
    <source>
        <dbReference type="SAM" id="Phobius"/>
    </source>
</evidence>
<organism evidence="10 11">
    <name type="scientific">Mycolicibacterium hodleri</name>
    <dbReference type="NCBI Taxonomy" id="49897"/>
    <lineage>
        <taxon>Bacteria</taxon>
        <taxon>Bacillati</taxon>
        <taxon>Actinomycetota</taxon>
        <taxon>Actinomycetes</taxon>
        <taxon>Mycobacteriales</taxon>
        <taxon>Mycobacteriaceae</taxon>
        <taxon>Mycolicibacterium</taxon>
    </lineage>
</organism>
<feature type="transmembrane region" description="Helical" evidence="9">
    <location>
        <begin position="324"/>
        <end position="344"/>
    </location>
</feature>
<evidence type="ECO:0000256" key="3">
    <source>
        <dbReference type="ARBA" id="ARBA00022679"/>
    </source>
</evidence>
<comment type="similarity">
    <text evidence="7">Belongs to the glycosyltransferase 87 family.</text>
</comment>
<feature type="transmembrane region" description="Helical" evidence="9">
    <location>
        <begin position="364"/>
        <end position="388"/>
    </location>
</feature>
<keyword evidence="5 9" id="KW-1133">Transmembrane helix</keyword>
<gene>
    <name evidence="10" type="ORF">D8S82_29320</name>
</gene>
<keyword evidence="11" id="KW-1185">Reference proteome</keyword>
<feature type="region of interest" description="Disordered" evidence="8">
    <location>
        <begin position="409"/>
        <end position="433"/>
    </location>
</feature>
<protein>
    <submittedName>
        <fullName evidence="10">DUF2029 domain-containing protein</fullName>
    </submittedName>
</protein>
<evidence type="ECO:0000256" key="4">
    <source>
        <dbReference type="ARBA" id="ARBA00022692"/>
    </source>
</evidence>
<feature type="transmembrane region" description="Helical" evidence="9">
    <location>
        <begin position="90"/>
        <end position="107"/>
    </location>
</feature>
<evidence type="ECO:0000256" key="1">
    <source>
        <dbReference type="ARBA" id="ARBA00004651"/>
    </source>
</evidence>
<feature type="transmembrane region" description="Helical" evidence="9">
    <location>
        <begin position="168"/>
        <end position="192"/>
    </location>
</feature>
<evidence type="ECO:0000313" key="10">
    <source>
        <dbReference type="EMBL" id="TQR82965.1"/>
    </source>
</evidence>
<reference evidence="10 11" key="1">
    <citation type="submission" date="2018-10" db="EMBL/GenBank/DDBJ databases">
        <title>Draft genome of Mycobacterium hodleri strain B.</title>
        <authorList>
            <person name="Amande T.J."/>
            <person name="Mcgenity T.J."/>
        </authorList>
    </citation>
    <scope>NUCLEOTIDE SEQUENCE [LARGE SCALE GENOMIC DNA]</scope>
    <source>
        <strain evidence="10 11">B</strain>
    </source>
</reference>
<feature type="transmembrane region" description="Helical" evidence="9">
    <location>
        <begin position="114"/>
        <end position="135"/>
    </location>
</feature>
<sequence length="433" mass="45793">MSTKPNTWVRVYGPVILLVALVAYAGAYLRWPGLAGQVDLLVYRFGAGRVLAGQDLYSVGLTGNPRTLLFDYTPFAALCSLPLTLLTSPAAQVIGLVVNAALLVYVVRRTLVRLGVTTSTGLWSLGALLVGLLCWLEPVRLSLQLGQVNLLILAVVVADLLGTDTRRWAGVGIGLVAGVKLTPALFVVFLVLTGRRRAAVVATVTFAATVVLGFLVLPRDSGYFWLRGGFDDVARITSDPVANTSLKGLFVRMHLAGVPTVAVTAALAVAALAVAVLAWRRGQAVLGVAVVGMASAALSPFSWSHHWVWAVPLMVHLGYRAYVVGSRSAVVALWLSWGVFAGWVVRTTGDTPETGLLSLRPGGWWDVVIPAAYLAGFAVVLVGTAWWLRGRPYEIGATTGAELYPVTRTQSAGAEPRGSVARTSTVSPGNTVT</sequence>
<dbReference type="EMBL" id="VIFX01000054">
    <property type="protein sequence ID" value="TQR82965.1"/>
    <property type="molecule type" value="Genomic_DNA"/>
</dbReference>
<keyword evidence="4 9" id="KW-0812">Transmembrane</keyword>
<dbReference type="InterPro" id="IPR018584">
    <property type="entry name" value="GT87"/>
</dbReference>
<keyword evidence="2" id="KW-1003">Cell membrane</keyword>
<dbReference type="Proteomes" id="UP000315759">
    <property type="component" value="Unassembled WGS sequence"/>
</dbReference>
<feature type="transmembrane region" description="Helical" evidence="9">
    <location>
        <begin position="255"/>
        <end position="278"/>
    </location>
</feature>
<evidence type="ECO:0000256" key="2">
    <source>
        <dbReference type="ARBA" id="ARBA00022475"/>
    </source>
</evidence>
<keyword evidence="3" id="KW-0808">Transferase</keyword>
<dbReference type="GO" id="GO:0005886">
    <property type="term" value="C:plasma membrane"/>
    <property type="evidence" value="ECO:0007669"/>
    <property type="project" value="UniProtKB-SubCell"/>
</dbReference>
<evidence type="ECO:0000256" key="6">
    <source>
        <dbReference type="ARBA" id="ARBA00023136"/>
    </source>
</evidence>
<name>A0A544VSL2_9MYCO</name>
<evidence type="ECO:0000256" key="5">
    <source>
        <dbReference type="ARBA" id="ARBA00022989"/>
    </source>
</evidence>
<feature type="transmembrane region" description="Helical" evidence="9">
    <location>
        <begin position="284"/>
        <end position="303"/>
    </location>
</feature>
<proteinExistence type="inferred from homology"/>
<feature type="compositionally biased region" description="Polar residues" evidence="8">
    <location>
        <begin position="421"/>
        <end position="433"/>
    </location>
</feature>
<feature type="transmembrane region" description="Helical" evidence="9">
    <location>
        <begin position="12"/>
        <end position="31"/>
    </location>
</feature>